<dbReference type="SUPFAM" id="SSF55486">
    <property type="entry name" value="Metalloproteases ('zincins'), catalytic domain"/>
    <property type="match status" value="1"/>
</dbReference>
<dbReference type="Gene3D" id="3.40.390.10">
    <property type="entry name" value="Collagenase (Catalytic Domain)"/>
    <property type="match status" value="1"/>
</dbReference>
<proteinExistence type="predicted"/>
<comment type="caution">
    <text evidence="5">The sequence shown here is derived from an EMBL/GenBank/DDBJ whole genome shotgun (WGS) entry which is preliminary data.</text>
</comment>
<dbReference type="GO" id="GO:0004222">
    <property type="term" value="F:metalloendopeptidase activity"/>
    <property type="evidence" value="ECO:0007669"/>
    <property type="project" value="InterPro"/>
</dbReference>
<dbReference type="GO" id="GO:0006509">
    <property type="term" value="P:membrane protein ectodomain proteolysis"/>
    <property type="evidence" value="ECO:0007669"/>
    <property type="project" value="TreeGrafter"/>
</dbReference>
<evidence type="ECO:0000256" key="2">
    <source>
        <dbReference type="PROSITE-ProRule" id="PRU00276"/>
    </source>
</evidence>
<dbReference type="Proteomes" id="UP000198287">
    <property type="component" value="Unassembled WGS sequence"/>
</dbReference>
<evidence type="ECO:0000259" key="4">
    <source>
        <dbReference type="PROSITE" id="PS50878"/>
    </source>
</evidence>
<protein>
    <submittedName>
        <fullName evidence="5">Venom metalloproteinase 3</fullName>
    </submittedName>
</protein>
<evidence type="ECO:0000313" key="6">
    <source>
        <dbReference type="Proteomes" id="UP000198287"/>
    </source>
</evidence>
<dbReference type="PANTHER" id="PTHR11905">
    <property type="entry name" value="ADAM A DISINTEGRIN AND METALLOPROTEASE DOMAIN"/>
    <property type="match status" value="1"/>
</dbReference>
<dbReference type="Gene3D" id="2.80.10.50">
    <property type="match status" value="1"/>
</dbReference>
<dbReference type="PROSITE" id="PS50215">
    <property type="entry name" value="ADAM_MEPRO"/>
    <property type="match status" value="1"/>
</dbReference>
<keyword evidence="2" id="KW-0479">Metal-binding</keyword>
<dbReference type="InterPro" id="IPR001590">
    <property type="entry name" value="Peptidase_M12B"/>
</dbReference>
<gene>
    <name evidence="5" type="ORF">Fcan01_23002</name>
</gene>
<name>A0A226DCM7_FOLCA</name>
<keyword evidence="6" id="KW-1185">Reference proteome</keyword>
<keyword evidence="1" id="KW-0645">Protease</keyword>
<feature type="binding site" evidence="2">
    <location>
        <position position="388"/>
    </location>
    <ligand>
        <name>Zn(2+)</name>
        <dbReference type="ChEBI" id="CHEBI:29105"/>
        <note>catalytic</note>
    </ligand>
</feature>
<comment type="caution">
    <text evidence="2">Lacks conserved residue(s) required for the propagation of feature annotation.</text>
</comment>
<keyword evidence="1" id="KW-0378">Hydrolase</keyword>
<evidence type="ECO:0000256" key="1">
    <source>
        <dbReference type="ARBA" id="ARBA00023049"/>
    </source>
</evidence>
<dbReference type="InterPro" id="IPR024079">
    <property type="entry name" value="MetalloPept_cat_dom_sf"/>
</dbReference>
<dbReference type="PANTHER" id="PTHR11905:SF159">
    <property type="entry name" value="ADAM METALLOPROTEASE"/>
    <property type="match status" value="1"/>
</dbReference>
<dbReference type="Pfam" id="PF13688">
    <property type="entry name" value="Reprolysin_5"/>
    <property type="match status" value="1"/>
</dbReference>
<keyword evidence="1" id="KW-0482">Metalloprotease</keyword>
<feature type="domain" description="Reverse transcriptase" evidence="4">
    <location>
        <begin position="1"/>
        <end position="65"/>
    </location>
</feature>
<dbReference type="PROSITE" id="PS50878">
    <property type="entry name" value="RT_POL"/>
    <property type="match status" value="1"/>
</dbReference>
<dbReference type="PROSITE" id="PS50231">
    <property type="entry name" value="RICIN_B_LECTIN"/>
    <property type="match status" value="1"/>
</dbReference>
<organism evidence="5 6">
    <name type="scientific">Folsomia candida</name>
    <name type="common">Springtail</name>
    <dbReference type="NCBI Taxonomy" id="158441"/>
    <lineage>
        <taxon>Eukaryota</taxon>
        <taxon>Metazoa</taxon>
        <taxon>Ecdysozoa</taxon>
        <taxon>Arthropoda</taxon>
        <taxon>Hexapoda</taxon>
        <taxon>Collembola</taxon>
        <taxon>Entomobryomorpha</taxon>
        <taxon>Isotomoidea</taxon>
        <taxon>Isotomidae</taxon>
        <taxon>Proisotominae</taxon>
        <taxon>Folsomia</taxon>
    </lineage>
</organism>
<feature type="domain" description="Peptidase M12B" evidence="3">
    <location>
        <begin position="235"/>
        <end position="436"/>
    </location>
</feature>
<dbReference type="SUPFAM" id="SSF50370">
    <property type="entry name" value="Ricin B-like lectins"/>
    <property type="match status" value="1"/>
</dbReference>
<dbReference type="OrthoDB" id="7695528at2759"/>
<evidence type="ECO:0000259" key="3">
    <source>
        <dbReference type="PROSITE" id="PS50215"/>
    </source>
</evidence>
<keyword evidence="2" id="KW-0862">Zinc</keyword>
<evidence type="ECO:0000313" key="5">
    <source>
        <dbReference type="EMBL" id="OXA42467.1"/>
    </source>
</evidence>
<sequence>MHLLKFADDMVIVAPSQRALQLKINQLEKFCRENCLIVNLTKTQVVCLVSIIHLTNPASLRKVDVGTLAKVTSEKFPINPTKVTLEEIIPPENTQKVIFSLKKKRKSRQASPFVIYGGCQQQGGGWGSSRPAWFSGPVLQDQIAMPGQINYNGGLAGQTVASLPGVNMAETQQGLFTDDSPLQAILNAVFDLGQDGHYNPNHLPILVNDGLRDHDNIEFESRNKISSATNDGVPVIVEILVVVDKELADVFNQDEKKIYEYLDGYLRDINMRYMSLKLSTVSVKISSVLIMKDYDSQPFIEQARAEDGRVHLSRILNLFTPWLHKNRDNLPPFDIGTLMTNAKQEVCCGVAYRQSACGVGPAIWIDDGRYKTAEVAAHEIAHTLGASHDETDWCSGFIMGPSGGNNEKQHFFSDCTDSAIRDFLRLDGSNCLRTLEGNLTWPFGPAIPGSGWSGMEPIDVLPECKAIFNSNEAYLGEEVLSSCTTQCKVPIPGGTRFTYIPGIENGPCGNGEGRCFRGRCRNPTSTIHHKASNLCMTRSNRFTFQDNPVLMPCPRSIMVKTPLDGYLLTTTSDGIIFSSPYTYDNFNENSEKCLQSGPQGSILETARCELSSTSQLWEIRKSSPPCKVFDLIVNKATGLCLAPISNEIGSQIVHRPCDEGSNEILWWVEPGEDWGTGSFFANLPPMCSTG</sequence>
<feature type="binding site" evidence="2">
    <location>
        <position position="378"/>
    </location>
    <ligand>
        <name>Zn(2+)</name>
        <dbReference type="ChEBI" id="CHEBI:29105"/>
        <note>catalytic</note>
    </ligand>
</feature>
<dbReference type="EMBL" id="LNIX01000026">
    <property type="protein sequence ID" value="OXA42467.1"/>
    <property type="molecule type" value="Genomic_DNA"/>
</dbReference>
<dbReference type="InterPro" id="IPR035992">
    <property type="entry name" value="Ricin_B-like_lectins"/>
</dbReference>
<feature type="binding site" evidence="2">
    <location>
        <position position="382"/>
    </location>
    <ligand>
        <name>Zn(2+)</name>
        <dbReference type="ChEBI" id="CHEBI:29105"/>
        <note>catalytic</note>
    </ligand>
</feature>
<reference evidence="5 6" key="1">
    <citation type="submission" date="2015-12" db="EMBL/GenBank/DDBJ databases">
        <title>The genome of Folsomia candida.</title>
        <authorList>
            <person name="Faddeeva A."/>
            <person name="Derks M.F."/>
            <person name="Anvar Y."/>
            <person name="Smit S."/>
            <person name="Van Straalen N."/>
            <person name="Roelofs D."/>
        </authorList>
    </citation>
    <scope>NUCLEOTIDE SEQUENCE [LARGE SCALE GENOMIC DNA]</scope>
    <source>
        <strain evidence="5 6">VU population</strain>
        <tissue evidence="5">Whole body</tissue>
    </source>
</reference>
<accession>A0A226DCM7</accession>
<feature type="active site" evidence="2">
    <location>
        <position position="379"/>
    </location>
</feature>
<dbReference type="InterPro" id="IPR000477">
    <property type="entry name" value="RT_dom"/>
</dbReference>
<dbReference type="AlphaFoldDB" id="A0A226DCM7"/>
<dbReference type="GO" id="GO:0046872">
    <property type="term" value="F:metal ion binding"/>
    <property type="evidence" value="ECO:0007669"/>
    <property type="project" value="UniProtKB-KW"/>
</dbReference>